<dbReference type="Gene3D" id="3.80.10.10">
    <property type="entry name" value="Ribonuclease Inhibitor"/>
    <property type="match status" value="1"/>
</dbReference>
<organism evidence="1 2">
    <name type="scientific">Roridomyces roridus</name>
    <dbReference type="NCBI Taxonomy" id="1738132"/>
    <lineage>
        <taxon>Eukaryota</taxon>
        <taxon>Fungi</taxon>
        <taxon>Dikarya</taxon>
        <taxon>Basidiomycota</taxon>
        <taxon>Agaricomycotina</taxon>
        <taxon>Agaricomycetes</taxon>
        <taxon>Agaricomycetidae</taxon>
        <taxon>Agaricales</taxon>
        <taxon>Marasmiineae</taxon>
        <taxon>Mycenaceae</taxon>
        <taxon>Roridomyces</taxon>
    </lineage>
</organism>
<proteinExistence type="predicted"/>
<dbReference type="Proteomes" id="UP001221142">
    <property type="component" value="Unassembled WGS sequence"/>
</dbReference>
<accession>A0AAD7BIA1</accession>
<evidence type="ECO:0000313" key="1">
    <source>
        <dbReference type="EMBL" id="KAJ7622036.1"/>
    </source>
</evidence>
<evidence type="ECO:0000313" key="2">
    <source>
        <dbReference type="Proteomes" id="UP001221142"/>
    </source>
</evidence>
<sequence length="298" mass="34245">MSSLDPKLPPELEKEIFEVAAYHLPATIPAMMLTAWRVKVWVEPILFRVVLLVDPSNNINDHHGLNQRNTYPLPDDSNLSRISSTPPTVLRDSVHHLYLDRVSHDVAELVLSSCQNVHDLWLYLWDYSSVLDFVGSLPLRRLYCCLEDLFQSEDVDFTHPIFAQLTHLELFPAAIPTQAVCNGLALIPNLTHLAVTDQDFLEFIPDLLQSCKSLRVVILLAENPLDLPELEEHQIHERLVLMPCKYYTKDWHMSALVGWDYWARAEEFIARRRSGVVERTQFVIPEDGTMSLRMPGEL</sequence>
<gene>
    <name evidence="1" type="ORF">FB45DRAFT_926852</name>
</gene>
<dbReference type="EMBL" id="JARKIF010000015">
    <property type="protein sequence ID" value="KAJ7622036.1"/>
    <property type="molecule type" value="Genomic_DNA"/>
</dbReference>
<dbReference type="InterPro" id="IPR032675">
    <property type="entry name" value="LRR_dom_sf"/>
</dbReference>
<keyword evidence="2" id="KW-1185">Reference proteome</keyword>
<name>A0AAD7BIA1_9AGAR</name>
<protein>
    <submittedName>
        <fullName evidence="1">Uncharacterized protein</fullName>
    </submittedName>
</protein>
<dbReference type="AlphaFoldDB" id="A0AAD7BIA1"/>
<reference evidence="1" key="1">
    <citation type="submission" date="2023-03" db="EMBL/GenBank/DDBJ databases">
        <title>Massive genome expansion in bonnet fungi (Mycena s.s.) driven by repeated elements and novel gene families across ecological guilds.</title>
        <authorList>
            <consortium name="Lawrence Berkeley National Laboratory"/>
            <person name="Harder C.B."/>
            <person name="Miyauchi S."/>
            <person name="Viragh M."/>
            <person name="Kuo A."/>
            <person name="Thoen E."/>
            <person name="Andreopoulos B."/>
            <person name="Lu D."/>
            <person name="Skrede I."/>
            <person name="Drula E."/>
            <person name="Henrissat B."/>
            <person name="Morin E."/>
            <person name="Kohler A."/>
            <person name="Barry K."/>
            <person name="LaButti K."/>
            <person name="Morin E."/>
            <person name="Salamov A."/>
            <person name="Lipzen A."/>
            <person name="Mereny Z."/>
            <person name="Hegedus B."/>
            <person name="Baldrian P."/>
            <person name="Stursova M."/>
            <person name="Weitz H."/>
            <person name="Taylor A."/>
            <person name="Grigoriev I.V."/>
            <person name="Nagy L.G."/>
            <person name="Martin F."/>
            <person name="Kauserud H."/>
        </authorList>
    </citation>
    <scope>NUCLEOTIDE SEQUENCE</scope>
    <source>
        <strain evidence="1">9284</strain>
    </source>
</reference>
<comment type="caution">
    <text evidence="1">The sequence shown here is derived from an EMBL/GenBank/DDBJ whole genome shotgun (WGS) entry which is preliminary data.</text>
</comment>